<evidence type="ECO:0008006" key="4">
    <source>
        <dbReference type="Google" id="ProtNLM"/>
    </source>
</evidence>
<accession>A0A6G1L897</accession>
<evidence type="ECO:0000313" key="3">
    <source>
        <dbReference type="Proteomes" id="UP000799436"/>
    </source>
</evidence>
<name>A0A6G1L897_9PEZI</name>
<reference evidence="2" key="1">
    <citation type="journal article" date="2020" name="Stud. Mycol.">
        <title>101 Dothideomycetes genomes: a test case for predicting lifestyles and emergence of pathogens.</title>
        <authorList>
            <person name="Haridas S."/>
            <person name="Albert R."/>
            <person name="Binder M."/>
            <person name="Bloem J."/>
            <person name="Labutti K."/>
            <person name="Salamov A."/>
            <person name="Andreopoulos B."/>
            <person name="Baker S."/>
            <person name="Barry K."/>
            <person name="Bills G."/>
            <person name="Bluhm B."/>
            <person name="Cannon C."/>
            <person name="Castanera R."/>
            <person name="Culley D."/>
            <person name="Daum C."/>
            <person name="Ezra D."/>
            <person name="Gonzalez J."/>
            <person name="Henrissat B."/>
            <person name="Kuo A."/>
            <person name="Liang C."/>
            <person name="Lipzen A."/>
            <person name="Lutzoni F."/>
            <person name="Magnuson J."/>
            <person name="Mondo S."/>
            <person name="Nolan M."/>
            <person name="Ohm R."/>
            <person name="Pangilinan J."/>
            <person name="Park H.-J."/>
            <person name="Ramirez L."/>
            <person name="Alfaro M."/>
            <person name="Sun H."/>
            <person name="Tritt A."/>
            <person name="Yoshinaga Y."/>
            <person name="Zwiers L.-H."/>
            <person name="Turgeon B."/>
            <person name="Goodwin S."/>
            <person name="Spatafora J."/>
            <person name="Crous P."/>
            <person name="Grigoriev I."/>
        </authorList>
    </citation>
    <scope>NUCLEOTIDE SEQUENCE</scope>
    <source>
        <strain evidence="2">CBS 116005</strain>
    </source>
</reference>
<dbReference type="AlphaFoldDB" id="A0A6G1L897"/>
<feature type="signal peptide" evidence="1">
    <location>
        <begin position="1"/>
        <end position="19"/>
    </location>
</feature>
<evidence type="ECO:0000313" key="2">
    <source>
        <dbReference type="EMBL" id="KAF2768789.1"/>
    </source>
</evidence>
<sequence>MKSTVLILLVAGFGNLSLAAPRQAPEPPPPKCYRKCKPGQWTGVSPNVTPLPSLCYVADLREANSLLFLLLLRSE</sequence>
<gene>
    <name evidence="2" type="ORF">EJ03DRAFT_327924</name>
</gene>
<organism evidence="2 3">
    <name type="scientific">Teratosphaeria nubilosa</name>
    <dbReference type="NCBI Taxonomy" id="161662"/>
    <lineage>
        <taxon>Eukaryota</taxon>
        <taxon>Fungi</taxon>
        <taxon>Dikarya</taxon>
        <taxon>Ascomycota</taxon>
        <taxon>Pezizomycotina</taxon>
        <taxon>Dothideomycetes</taxon>
        <taxon>Dothideomycetidae</taxon>
        <taxon>Mycosphaerellales</taxon>
        <taxon>Teratosphaeriaceae</taxon>
        <taxon>Teratosphaeria</taxon>
    </lineage>
</organism>
<evidence type="ECO:0000256" key="1">
    <source>
        <dbReference type="SAM" id="SignalP"/>
    </source>
</evidence>
<protein>
    <recommendedName>
        <fullName evidence="4">Secreted protein</fullName>
    </recommendedName>
</protein>
<dbReference type="Proteomes" id="UP000799436">
    <property type="component" value="Unassembled WGS sequence"/>
</dbReference>
<feature type="chain" id="PRO_5026078689" description="Secreted protein" evidence="1">
    <location>
        <begin position="20"/>
        <end position="75"/>
    </location>
</feature>
<keyword evidence="3" id="KW-1185">Reference proteome</keyword>
<proteinExistence type="predicted"/>
<keyword evidence="1" id="KW-0732">Signal</keyword>
<dbReference type="EMBL" id="ML995840">
    <property type="protein sequence ID" value="KAF2768789.1"/>
    <property type="molecule type" value="Genomic_DNA"/>
</dbReference>